<dbReference type="Pfam" id="PF03816">
    <property type="entry name" value="LytR_cpsA_psr"/>
    <property type="match status" value="1"/>
</dbReference>
<accession>A0A318HHU3</accession>
<evidence type="ECO:0000259" key="4">
    <source>
        <dbReference type="Pfam" id="PF13399"/>
    </source>
</evidence>
<evidence type="ECO:0000256" key="1">
    <source>
        <dbReference type="ARBA" id="ARBA00006068"/>
    </source>
</evidence>
<dbReference type="InterPro" id="IPR027381">
    <property type="entry name" value="LytR/CpsA/Psr_C"/>
</dbReference>
<dbReference type="InterPro" id="IPR050922">
    <property type="entry name" value="LytR/CpsA/Psr_CW_biosynth"/>
</dbReference>
<proteinExistence type="inferred from homology"/>
<dbReference type="RefSeq" id="WP_235658350.1">
    <property type="nucleotide sequence ID" value="NZ_QJJU01000007.1"/>
</dbReference>
<dbReference type="PANTHER" id="PTHR33392">
    <property type="entry name" value="POLYISOPRENYL-TEICHOIC ACID--PEPTIDOGLYCAN TEICHOIC ACID TRANSFERASE TAGU"/>
    <property type="match status" value="1"/>
</dbReference>
<dbReference type="Pfam" id="PF13399">
    <property type="entry name" value="LytR_C"/>
    <property type="match status" value="1"/>
</dbReference>
<dbReference type="Gene3D" id="3.40.630.190">
    <property type="entry name" value="LCP protein"/>
    <property type="match status" value="1"/>
</dbReference>
<comment type="similarity">
    <text evidence="1">Belongs to the LytR/CpsA/Psr (LCP) family.</text>
</comment>
<feature type="compositionally biased region" description="Low complexity" evidence="2">
    <location>
        <begin position="488"/>
        <end position="498"/>
    </location>
</feature>
<reference evidence="5 6" key="2">
    <citation type="submission" date="2018-06" db="EMBL/GenBank/DDBJ databases">
        <title>Sequencing of bacterial isolates from soil warming experiment in Harvard Forest, Massachusetts, USA.</title>
        <authorList>
            <person name="Deangelis K.PhD."/>
        </authorList>
    </citation>
    <scope>NUCLEOTIDE SEQUENCE [LARGE SCALE GENOMIC DNA]</scope>
    <source>
        <strain evidence="5 6">GAS496</strain>
    </source>
</reference>
<evidence type="ECO:0000256" key="2">
    <source>
        <dbReference type="SAM" id="MobiDB-lite"/>
    </source>
</evidence>
<keyword evidence="6" id="KW-1185">Reference proteome</keyword>
<name>A0A318HHU3_9MYCO</name>
<dbReference type="InterPro" id="IPR004474">
    <property type="entry name" value="LytR_CpsA_psr"/>
</dbReference>
<evidence type="ECO:0000259" key="3">
    <source>
        <dbReference type="Pfam" id="PF03816"/>
    </source>
</evidence>
<feature type="region of interest" description="Disordered" evidence="2">
    <location>
        <begin position="488"/>
        <end position="512"/>
    </location>
</feature>
<evidence type="ECO:0000313" key="5">
    <source>
        <dbReference type="EMBL" id="PXX08919.1"/>
    </source>
</evidence>
<feature type="domain" description="Cell envelope-related transcriptional attenuator" evidence="3">
    <location>
        <begin position="108"/>
        <end position="280"/>
    </location>
</feature>
<dbReference type="NCBIfam" id="TIGR00350">
    <property type="entry name" value="lytR_cpsA_psr"/>
    <property type="match status" value="1"/>
</dbReference>
<protein>
    <submittedName>
        <fullName evidence="5">LytR family transcriptional attenuator</fullName>
    </submittedName>
</protein>
<dbReference type="EMBL" id="QJJU01000007">
    <property type="protein sequence ID" value="PXX08919.1"/>
    <property type="molecule type" value="Genomic_DNA"/>
</dbReference>
<sequence length="512" mass="53746">MPRVDGPRHRRPTRRDRRWGRAARRLLAGLAAVAVLAVTAVGWAGYRNLAGGITTSQALAGGPGSVGGAQNILIMGLDSRLDQHGQPLPQDIYDALHAGDETVGGYNANVLILLHLPGGNGPVSAVSVPRDDYVDLPGCPSGVCKGKIKQAYGLAYQQKMDSLSDSISQSSREQTAREAGRRAEIDTVRRLLGVPIDHFIEVTLGAFFQIAQVVQPITVCLNDDTSDSYSGANFHRGVQQIDAAQAMAFVRQRRDENDQMFTDLDRTRRQQAFIVSLVTALRHGGALSSPSDLRNLLRVAQQNIAVDAGFDLASFVDHAATLTDSALTLYTLPISEFGQDAQGEDVNMIDVAAVRAIVHSVFTNGSTTPTPTPTQSPSVPTTLDIVNATDHDGLASAVEQSFGADGLTTGSVTTADALADASTIAYGPGADDAAHMLADRLQLTATASDTVAADTVQLTIGADFPADQYMSGTRTSAAATPVTTVDATATGTQAPAPTDLTEMAGSKTPCVK</sequence>
<evidence type="ECO:0000313" key="6">
    <source>
        <dbReference type="Proteomes" id="UP000247781"/>
    </source>
</evidence>
<dbReference type="Gene3D" id="3.30.70.2390">
    <property type="match status" value="1"/>
</dbReference>
<feature type="domain" description="LytR/CpsA/Psr regulator C-terminal" evidence="4">
    <location>
        <begin position="382"/>
        <end position="464"/>
    </location>
</feature>
<reference evidence="6" key="1">
    <citation type="submission" date="2018-05" db="EMBL/GenBank/DDBJ databases">
        <authorList>
            <person name="Deangelis K."/>
            <person name="Huntemann M."/>
            <person name="Clum A."/>
            <person name="Pillay M."/>
            <person name="Palaniappan K."/>
            <person name="Varghese N."/>
            <person name="Mikhailova N."/>
            <person name="Stamatis D."/>
            <person name="Reddy T."/>
            <person name="Daum C."/>
            <person name="Shapiro N."/>
            <person name="Ivanova N."/>
            <person name="Kyrpides N."/>
            <person name="Woyke T."/>
        </authorList>
    </citation>
    <scope>NUCLEOTIDE SEQUENCE [LARGE SCALE GENOMIC DNA]</scope>
    <source>
        <strain evidence="6">GAS496</strain>
    </source>
</reference>
<dbReference type="PANTHER" id="PTHR33392:SF6">
    <property type="entry name" value="POLYISOPRENYL-TEICHOIC ACID--PEPTIDOGLYCAN TEICHOIC ACID TRANSFERASE TAGU"/>
    <property type="match status" value="1"/>
</dbReference>
<dbReference type="AlphaFoldDB" id="A0A318HHU3"/>
<dbReference type="Proteomes" id="UP000247781">
    <property type="component" value="Unassembled WGS sequence"/>
</dbReference>
<organism evidence="5 6">
    <name type="scientific">Mycolicibacterium moriokaense</name>
    <dbReference type="NCBI Taxonomy" id="39691"/>
    <lineage>
        <taxon>Bacteria</taxon>
        <taxon>Bacillati</taxon>
        <taxon>Actinomycetota</taxon>
        <taxon>Actinomycetes</taxon>
        <taxon>Mycobacteriales</taxon>
        <taxon>Mycobacteriaceae</taxon>
        <taxon>Mycolicibacterium</taxon>
    </lineage>
</organism>
<comment type="caution">
    <text evidence="5">The sequence shown here is derived from an EMBL/GenBank/DDBJ whole genome shotgun (WGS) entry which is preliminary data.</text>
</comment>
<gene>
    <name evidence="5" type="ORF">C8E89_107224</name>
</gene>